<dbReference type="GO" id="GO:0030288">
    <property type="term" value="C:outer membrane-bounded periplasmic space"/>
    <property type="evidence" value="ECO:0007669"/>
    <property type="project" value="TreeGrafter"/>
</dbReference>
<dbReference type="GO" id="GO:0016787">
    <property type="term" value="F:hydrolase activity"/>
    <property type="evidence" value="ECO:0007669"/>
    <property type="project" value="InterPro"/>
</dbReference>
<reference evidence="3 4" key="1">
    <citation type="submission" date="2019-06" db="EMBL/GenBank/DDBJ databases">
        <authorList>
            <person name="Srinivasan S."/>
        </authorList>
    </citation>
    <scope>NUCLEOTIDE SEQUENCE [LARGE SCALE GENOMIC DNA]</scope>
    <source>
        <strain evidence="3 4">17J68-5</strain>
    </source>
</reference>
<feature type="signal peptide" evidence="1">
    <location>
        <begin position="1"/>
        <end position="24"/>
    </location>
</feature>
<organism evidence="3 4">
    <name type="scientific">Hymenobacter jejuensis</name>
    <dbReference type="NCBI Taxonomy" id="2502781"/>
    <lineage>
        <taxon>Bacteria</taxon>
        <taxon>Pseudomonadati</taxon>
        <taxon>Bacteroidota</taxon>
        <taxon>Cytophagia</taxon>
        <taxon>Cytophagales</taxon>
        <taxon>Hymenobacteraceae</taxon>
        <taxon>Hymenobacter</taxon>
    </lineage>
</organism>
<dbReference type="Pfam" id="PF02872">
    <property type="entry name" value="5_nucleotid_C"/>
    <property type="match status" value="1"/>
</dbReference>
<evidence type="ECO:0000313" key="3">
    <source>
        <dbReference type="EMBL" id="QDA61010.1"/>
    </source>
</evidence>
<feature type="chain" id="PRO_5022726605" description="5'-Nucleotidase C-terminal domain-containing protein" evidence="1">
    <location>
        <begin position="25"/>
        <end position="253"/>
    </location>
</feature>
<dbReference type="SUPFAM" id="SSF55816">
    <property type="entry name" value="5'-nucleotidase (syn. UDP-sugar hydrolase), C-terminal domain"/>
    <property type="match status" value="1"/>
</dbReference>
<evidence type="ECO:0000259" key="2">
    <source>
        <dbReference type="Pfam" id="PF02872"/>
    </source>
</evidence>
<name>A0A5B8A121_9BACT</name>
<dbReference type="PANTHER" id="PTHR11575:SF24">
    <property type="entry name" value="5'-NUCLEOTIDASE"/>
    <property type="match status" value="1"/>
</dbReference>
<dbReference type="EMBL" id="CP040896">
    <property type="protein sequence ID" value="QDA61010.1"/>
    <property type="molecule type" value="Genomic_DNA"/>
</dbReference>
<dbReference type="GO" id="GO:0009166">
    <property type="term" value="P:nucleotide catabolic process"/>
    <property type="evidence" value="ECO:0007669"/>
    <property type="project" value="InterPro"/>
</dbReference>
<dbReference type="KEGG" id="hyj:FHG12_13245"/>
<dbReference type="Proteomes" id="UP000305398">
    <property type="component" value="Chromosome"/>
</dbReference>
<keyword evidence="4" id="KW-1185">Reference proteome</keyword>
<dbReference type="PANTHER" id="PTHR11575">
    <property type="entry name" value="5'-NUCLEOTIDASE-RELATED"/>
    <property type="match status" value="1"/>
</dbReference>
<dbReference type="AlphaFoldDB" id="A0A5B8A121"/>
<dbReference type="InterPro" id="IPR036907">
    <property type="entry name" value="5'-Nucleotdase_C_sf"/>
</dbReference>
<accession>A0A5B8A121</accession>
<protein>
    <recommendedName>
        <fullName evidence="2">5'-Nucleotidase C-terminal domain-containing protein</fullName>
    </recommendedName>
</protein>
<evidence type="ECO:0000313" key="4">
    <source>
        <dbReference type="Proteomes" id="UP000305398"/>
    </source>
</evidence>
<sequence>MQFFRTRVAALSLLAAVALTPACQRGSYVAKPELAPVTAQPVGKSYAEDPKVAAVIEPYKQRVTQQMTEVIGTAPVAITKNNGESPLANFVADIQRERASKALGQPVDVGVMTNGGLRAALPAGNITLGSVFELMPFENELVVLDTPGPVMQQLFDYAAHLKMALSNVTYSVGPDGKPVNVRVGGKPFEPARTYTVAISDYLAGGGDNMVFFKAIKPRSTGVLLRNAIADHIRSLTKQGKPIEAKVEGRVKVM</sequence>
<feature type="domain" description="5'-Nucleotidase C-terminal" evidence="2">
    <location>
        <begin position="70"/>
        <end position="212"/>
    </location>
</feature>
<gene>
    <name evidence="3" type="ORF">FHG12_13245</name>
</gene>
<proteinExistence type="predicted"/>
<dbReference type="OrthoDB" id="4762412at2"/>
<dbReference type="InterPro" id="IPR006179">
    <property type="entry name" value="5_nucleotidase/apyrase"/>
</dbReference>
<dbReference type="RefSeq" id="WP_139516184.1">
    <property type="nucleotide sequence ID" value="NZ_CP040896.1"/>
</dbReference>
<dbReference type="PRINTS" id="PR01607">
    <property type="entry name" value="APYRASEFAMLY"/>
</dbReference>
<dbReference type="Gene3D" id="3.90.780.10">
    <property type="entry name" value="5'-Nucleotidase, C-terminal domain"/>
    <property type="match status" value="1"/>
</dbReference>
<evidence type="ECO:0000256" key="1">
    <source>
        <dbReference type="SAM" id="SignalP"/>
    </source>
</evidence>
<keyword evidence="1" id="KW-0732">Signal</keyword>
<dbReference type="InterPro" id="IPR008334">
    <property type="entry name" value="5'-Nucleotdase_C"/>
</dbReference>